<dbReference type="InterPro" id="IPR039425">
    <property type="entry name" value="RNA_pol_sigma-70-like"/>
</dbReference>
<evidence type="ECO:0000256" key="4">
    <source>
        <dbReference type="ARBA" id="ARBA00023125"/>
    </source>
</evidence>
<name>A0ABV6YJ07_UNCEI</name>
<sequence>MGDQSTREAMEIQDLYERFGPMVMRRCRQLLRDEDEALDVTQDVFVRVLERRDRLDLNSPSSLLYRIATNLCLNRMRHQTRFPKTSDEKILFQLATTDDLEERLSLQSVLSWLFRRQPESTRTIAVLHYLDGLTLEETALEVGLSVSGVRKRLRRLRSTLKGFEHDEN</sequence>
<proteinExistence type="inferred from homology"/>
<evidence type="ECO:0000256" key="2">
    <source>
        <dbReference type="ARBA" id="ARBA00023015"/>
    </source>
</evidence>
<dbReference type="InterPro" id="IPR013325">
    <property type="entry name" value="RNA_pol_sigma_r2"/>
</dbReference>
<dbReference type="PANTHER" id="PTHR43133">
    <property type="entry name" value="RNA POLYMERASE ECF-TYPE SIGMA FACTO"/>
    <property type="match status" value="1"/>
</dbReference>
<dbReference type="Pfam" id="PF04542">
    <property type="entry name" value="Sigma70_r2"/>
    <property type="match status" value="1"/>
</dbReference>
<dbReference type="InterPro" id="IPR014284">
    <property type="entry name" value="RNA_pol_sigma-70_dom"/>
</dbReference>
<dbReference type="NCBIfam" id="TIGR02937">
    <property type="entry name" value="sigma70-ECF"/>
    <property type="match status" value="1"/>
</dbReference>
<dbReference type="PANTHER" id="PTHR43133:SF8">
    <property type="entry name" value="RNA POLYMERASE SIGMA FACTOR HI_1459-RELATED"/>
    <property type="match status" value="1"/>
</dbReference>
<reference evidence="8 9" key="1">
    <citation type="submission" date="2024-09" db="EMBL/GenBank/DDBJ databases">
        <authorList>
            <person name="D'Angelo T."/>
        </authorList>
    </citation>
    <scope>NUCLEOTIDE SEQUENCE [LARGE SCALE GENOMIC DNA]</scope>
    <source>
        <strain evidence="8">SAG AM-320-E07</strain>
    </source>
</reference>
<protein>
    <submittedName>
        <fullName evidence="8">RNA polymerase sigma factor</fullName>
    </submittedName>
</protein>
<comment type="caution">
    <text evidence="8">The sequence shown here is derived from an EMBL/GenBank/DDBJ whole genome shotgun (WGS) entry which is preliminary data.</text>
</comment>
<dbReference type="EMBL" id="JBHPKH010000011">
    <property type="protein sequence ID" value="MFC1572316.1"/>
    <property type="molecule type" value="Genomic_DNA"/>
</dbReference>
<evidence type="ECO:0000256" key="3">
    <source>
        <dbReference type="ARBA" id="ARBA00023082"/>
    </source>
</evidence>
<keyword evidence="3" id="KW-0731">Sigma factor</keyword>
<accession>A0ABV6YJ07</accession>
<dbReference type="InterPro" id="IPR007627">
    <property type="entry name" value="RNA_pol_sigma70_r2"/>
</dbReference>
<dbReference type="Proteomes" id="UP001593833">
    <property type="component" value="Unassembled WGS sequence"/>
</dbReference>
<keyword evidence="5" id="KW-0804">Transcription</keyword>
<evidence type="ECO:0000256" key="1">
    <source>
        <dbReference type="ARBA" id="ARBA00010641"/>
    </source>
</evidence>
<evidence type="ECO:0000313" key="8">
    <source>
        <dbReference type="EMBL" id="MFC1572316.1"/>
    </source>
</evidence>
<comment type="similarity">
    <text evidence="1">Belongs to the sigma-70 factor family. ECF subfamily.</text>
</comment>
<evidence type="ECO:0000256" key="5">
    <source>
        <dbReference type="ARBA" id="ARBA00023163"/>
    </source>
</evidence>
<feature type="domain" description="RNA polymerase sigma factor 70 region 4 type 2" evidence="7">
    <location>
        <begin position="118"/>
        <end position="160"/>
    </location>
</feature>
<dbReference type="Pfam" id="PF08281">
    <property type="entry name" value="Sigma70_r4_2"/>
    <property type="match status" value="1"/>
</dbReference>
<keyword evidence="4" id="KW-0238">DNA-binding</keyword>
<dbReference type="InterPro" id="IPR013249">
    <property type="entry name" value="RNA_pol_sigma70_r4_t2"/>
</dbReference>
<gene>
    <name evidence="8" type="ORF">ACFL6M_01835</name>
</gene>
<dbReference type="InterPro" id="IPR036388">
    <property type="entry name" value="WH-like_DNA-bd_sf"/>
</dbReference>
<organism evidence="8 9">
    <name type="scientific">Eiseniibacteriota bacterium</name>
    <dbReference type="NCBI Taxonomy" id="2212470"/>
    <lineage>
        <taxon>Bacteria</taxon>
        <taxon>Candidatus Eiseniibacteriota</taxon>
    </lineage>
</organism>
<keyword evidence="9" id="KW-1185">Reference proteome</keyword>
<evidence type="ECO:0000313" key="9">
    <source>
        <dbReference type="Proteomes" id="UP001593833"/>
    </source>
</evidence>
<evidence type="ECO:0000259" key="7">
    <source>
        <dbReference type="Pfam" id="PF08281"/>
    </source>
</evidence>
<evidence type="ECO:0000259" key="6">
    <source>
        <dbReference type="Pfam" id="PF04542"/>
    </source>
</evidence>
<dbReference type="SUPFAM" id="SSF88659">
    <property type="entry name" value="Sigma3 and sigma4 domains of RNA polymerase sigma factors"/>
    <property type="match status" value="1"/>
</dbReference>
<dbReference type="SUPFAM" id="SSF88946">
    <property type="entry name" value="Sigma2 domain of RNA polymerase sigma factors"/>
    <property type="match status" value="1"/>
</dbReference>
<dbReference type="InterPro" id="IPR013324">
    <property type="entry name" value="RNA_pol_sigma_r3/r4-like"/>
</dbReference>
<keyword evidence="2" id="KW-0805">Transcription regulation</keyword>
<dbReference type="Gene3D" id="1.10.1740.10">
    <property type="match status" value="1"/>
</dbReference>
<dbReference type="Gene3D" id="1.10.10.10">
    <property type="entry name" value="Winged helix-like DNA-binding domain superfamily/Winged helix DNA-binding domain"/>
    <property type="match status" value="1"/>
</dbReference>
<feature type="domain" description="RNA polymerase sigma-70 region 2" evidence="6">
    <location>
        <begin position="15"/>
        <end position="81"/>
    </location>
</feature>